<sequence length="132" mass="14606">MSDDRDPFLASSSQSARWNAFQGDGNGGGRTESPLSFASQLRNRQDPQSSKLATPGTYPATNSPTGTMLTMQEDQSPSLFRPFSQSRVNTPPSNIQRMMPRRTVTIKSDPLKFTSFDPSDKELYDLWAPKAS</sequence>
<dbReference type="HOGENOM" id="CLU_1918597_0_0_1"/>
<evidence type="ECO:0000256" key="1">
    <source>
        <dbReference type="SAM" id="MobiDB-lite"/>
    </source>
</evidence>
<feature type="region of interest" description="Disordered" evidence="1">
    <location>
        <begin position="1"/>
        <end position="70"/>
    </location>
</feature>
<reference evidence="2 3" key="1">
    <citation type="submission" date="2014-04" db="EMBL/GenBank/DDBJ databases">
        <authorList>
            <consortium name="DOE Joint Genome Institute"/>
            <person name="Kuo A."/>
            <person name="Girlanda M."/>
            <person name="Perotto S."/>
            <person name="Kohler A."/>
            <person name="Nagy L.G."/>
            <person name="Floudas D."/>
            <person name="Copeland A."/>
            <person name="Barry K.W."/>
            <person name="Cichocki N."/>
            <person name="Veneault-Fourrey C."/>
            <person name="LaButti K."/>
            <person name="Lindquist E.A."/>
            <person name="Lipzen A."/>
            <person name="Lundell T."/>
            <person name="Morin E."/>
            <person name="Murat C."/>
            <person name="Sun H."/>
            <person name="Tunlid A."/>
            <person name="Henrissat B."/>
            <person name="Grigoriev I.V."/>
            <person name="Hibbett D.S."/>
            <person name="Martin F."/>
            <person name="Nordberg H.P."/>
            <person name="Cantor M.N."/>
            <person name="Hua S.X."/>
        </authorList>
    </citation>
    <scope>NUCLEOTIDE SEQUENCE [LARGE SCALE GENOMIC DNA]</scope>
    <source>
        <strain evidence="2 3">MUT 4182</strain>
    </source>
</reference>
<gene>
    <name evidence="2" type="ORF">M407DRAFT_241251</name>
</gene>
<accession>A0A0C3MGD5</accession>
<name>A0A0C3MGD5_9AGAM</name>
<feature type="compositionally biased region" description="Polar residues" evidence="1">
    <location>
        <begin position="33"/>
        <end position="52"/>
    </location>
</feature>
<dbReference type="AlphaFoldDB" id="A0A0C3MGD5"/>
<evidence type="ECO:0000313" key="2">
    <source>
        <dbReference type="EMBL" id="KIO32772.1"/>
    </source>
</evidence>
<dbReference type="OrthoDB" id="2669285at2759"/>
<proteinExistence type="predicted"/>
<dbReference type="Proteomes" id="UP000054248">
    <property type="component" value="Unassembled WGS sequence"/>
</dbReference>
<evidence type="ECO:0000313" key="3">
    <source>
        <dbReference type="Proteomes" id="UP000054248"/>
    </source>
</evidence>
<keyword evidence="3" id="KW-1185">Reference proteome</keyword>
<organism evidence="2 3">
    <name type="scientific">Tulasnella calospora MUT 4182</name>
    <dbReference type="NCBI Taxonomy" id="1051891"/>
    <lineage>
        <taxon>Eukaryota</taxon>
        <taxon>Fungi</taxon>
        <taxon>Dikarya</taxon>
        <taxon>Basidiomycota</taxon>
        <taxon>Agaricomycotina</taxon>
        <taxon>Agaricomycetes</taxon>
        <taxon>Cantharellales</taxon>
        <taxon>Tulasnellaceae</taxon>
        <taxon>Tulasnella</taxon>
    </lineage>
</organism>
<dbReference type="EMBL" id="KN822952">
    <property type="protein sequence ID" value="KIO32772.1"/>
    <property type="molecule type" value="Genomic_DNA"/>
</dbReference>
<protein>
    <submittedName>
        <fullName evidence="2">Uncharacterized protein</fullName>
    </submittedName>
</protein>
<reference evidence="3" key="2">
    <citation type="submission" date="2015-01" db="EMBL/GenBank/DDBJ databases">
        <title>Evolutionary Origins and Diversification of the Mycorrhizal Mutualists.</title>
        <authorList>
            <consortium name="DOE Joint Genome Institute"/>
            <consortium name="Mycorrhizal Genomics Consortium"/>
            <person name="Kohler A."/>
            <person name="Kuo A."/>
            <person name="Nagy L.G."/>
            <person name="Floudas D."/>
            <person name="Copeland A."/>
            <person name="Barry K.W."/>
            <person name="Cichocki N."/>
            <person name="Veneault-Fourrey C."/>
            <person name="LaButti K."/>
            <person name="Lindquist E.A."/>
            <person name="Lipzen A."/>
            <person name="Lundell T."/>
            <person name="Morin E."/>
            <person name="Murat C."/>
            <person name="Riley R."/>
            <person name="Ohm R."/>
            <person name="Sun H."/>
            <person name="Tunlid A."/>
            <person name="Henrissat B."/>
            <person name="Grigoriev I.V."/>
            <person name="Hibbett D.S."/>
            <person name="Martin F."/>
        </authorList>
    </citation>
    <scope>NUCLEOTIDE SEQUENCE [LARGE SCALE GENOMIC DNA]</scope>
    <source>
        <strain evidence="3">MUT 4182</strain>
    </source>
</reference>
<feature type="compositionally biased region" description="Polar residues" evidence="1">
    <location>
        <begin position="59"/>
        <end position="70"/>
    </location>
</feature>